<dbReference type="PANTHER" id="PTHR38454:SF1">
    <property type="entry name" value="INTEGRAL MEMBRANE PROTEIN"/>
    <property type="match status" value="1"/>
</dbReference>
<feature type="transmembrane region" description="Helical" evidence="1">
    <location>
        <begin position="145"/>
        <end position="162"/>
    </location>
</feature>
<feature type="transmembrane region" description="Helical" evidence="1">
    <location>
        <begin position="535"/>
        <end position="552"/>
    </location>
</feature>
<feature type="transmembrane region" description="Helical" evidence="1">
    <location>
        <begin position="397"/>
        <end position="422"/>
    </location>
</feature>
<dbReference type="InterPro" id="IPR018580">
    <property type="entry name" value="Uncharacterised_YfhO"/>
</dbReference>
<name>A0A7H0VGD2_9FLAO</name>
<feature type="transmembrane region" description="Helical" evidence="1">
    <location>
        <begin position="358"/>
        <end position="377"/>
    </location>
</feature>
<feature type="transmembrane region" description="Helical" evidence="1">
    <location>
        <begin position="169"/>
        <end position="186"/>
    </location>
</feature>
<dbReference type="KEGG" id="chyd:H4K34_02740"/>
<accession>A0A7H0VGD2</accession>
<protein>
    <recommendedName>
        <fullName evidence="4">Membrane protein YfhO</fullName>
    </recommendedName>
</protein>
<feature type="transmembrane region" description="Helical" evidence="1">
    <location>
        <begin position="815"/>
        <end position="834"/>
    </location>
</feature>
<feature type="transmembrane region" description="Helical" evidence="1">
    <location>
        <begin position="510"/>
        <end position="528"/>
    </location>
</feature>
<keyword evidence="1" id="KW-1133">Transmembrane helix</keyword>
<feature type="transmembrane region" description="Helical" evidence="1">
    <location>
        <begin position="58"/>
        <end position="77"/>
    </location>
</feature>
<dbReference type="EMBL" id="CP060139">
    <property type="protein sequence ID" value="QNR24780.1"/>
    <property type="molecule type" value="Genomic_DNA"/>
</dbReference>
<feature type="transmembrane region" description="Helical" evidence="1">
    <location>
        <begin position="333"/>
        <end position="351"/>
    </location>
</feature>
<gene>
    <name evidence="2" type="ORF">H4K34_02740</name>
</gene>
<proteinExistence type="predicted"/>
<dbReference type="RefSeq" id="WP_210759306.1">
    <property type="nucleotide sequence ID" value="NZ_CP060139.1"/>
</dbReference>
<dbReference type="AlphaFoldDB" id="A0A7H0VGD2"/>
<keyword evidence="1" id="KW-0812">Transmembrane</keyword>
<feature type="transmembrane region" description="Helical" evidence="1">
    <location>
        <begin position="6"/>
        <end position="28"/>
    </location>
</feature>
<evidence type="ECO:0008006" key="4">
    <source>
        <dbReference type="Google" id="ProtNLM"/>
    </source>
</evidence>
<evidence type="ECO:0000313" key="3">
    <source>
        <dbReference type="Proteomes" id="UP000516305"/>
    </source>
</evidence>
<evidence type="ECO:0000313" key="2">
    <source>
        <dbReference type="EMBL" id="QNR24780.1"/>
    </source>
</evidence>
<organism evidence="2 3">
    <name type="scientific">Croceimicrobium hydrocarbonivorans</name>
    <dbReference type="NCBI Taxonomy" id="2761580"/>
    <lineage>
        <taxon>Bacteria</taxon>
        <taxon>Pseudomonadati</taxon>
        <taxon>Bacteroidota</taxon>
        <taxon>Flavobacteriia</taxon>
        <taxon>Flavobacteriales</taxon>
        <taxon>Owenweeksiaceae</taxon>
        <taxon>Croceimicrobium</taxon>
    </lineage>
</organism>
<keyword evidence="1" id="KW-0472">Membrane</keyword>
<feature type="transmembrane region" description="Helical" evidence="1">
    <location>
        <begin position="219"/>
        <end position="240"/>
    </location>
</feature>
<feature type="transmembrane region" description="Helical" evidence="1">
    <location>
        <begin position="97"/>
        <end position="114"/>
    </location>
</feature>
<reference evidence="2 3" key="1">
    <citation type="submission" date="2020-08" db="EMBL/GenBank/DDBJ databases">
        <title>Croceimicrobium hydrocarbonivorans gen. nov., sp. nov., a novel marine bacterium isolated from a bacterial consortium that degrades polyethylene terephthalate.</title>
        <authorList>
            <person name="Liu R."/>
        </authorList>
    </citation>
    <scope>NUCLEOTIDE SEQUENCE [LARGE SCALE GENOMIC DNA]</scope>
    <source>
        <strain evidence="2 3">A20-9</strain>
    </source>
</reference>
<keyword evidence="3" id="KW-1185">Reference proteome</keyword>
<dbReference type="PANTHER" id="PTHR38454">
    <property type="entry name" value="INTEGRAL MEMBRANE PROTEIN-RELATED"/>
    <property type="match status" value="1"/>
</dbReference>
<dbReference type="Proteomes" id="UP000516305">
    <property type="component" value="Chromosome"/>
</dbReference>
<evidence type="ECO:0000256" key="1">
    <source>
        <dbReference type="SAM" id="Phobius"/>
    </source>
</evidence>
<sequence>MLKKYGIHLIAVGIFIALAAIFNAPVLSGKTIEQNDIMQYQGSSREIKEYRDKEDRQILWTNVIFSGMPSYMTSVIHDGEILKKIPTIINTVLLDHSVGYIFMLMLGFYLLGISLNADPRVAMIGALAYGFSSYFIILLEAGHNAKIHAMAYLPAILAGMVWSYRRSKIFLGAGIFAFFLSLELSARHPQMFYYFLFIAVPFGIYQGVKALMNKTLNQWIKATGFLIVGGLLALATNYPYLKSTLDFSKHTIRGKSELQLNTGNATRGLDKDYITNWSYGIDESWTLLIPNFKGGKTGRIGENETALDAVDSRFKQAISQQNSYYGDQPFTSGPVYAGAILVFLALMALIFYKGKLKYLFLGVFFLTLALSWGKNFMPLTDFFVDHFPYYNKFRAVSSMLVVPEFILPLLAILGLSTISQWSKSDWNQELKIPILGKRSKLKVFYIGSGALLLFLALNYVSPSLFNTFLSNQEAETLPKALSEAGFNSDQSNLFMESLEGARMGIFKADVLRSLFFILVGSALTWLFAQGQLRKNIYILGLGLLIVIDLFVVDKRYLNSDNFVNEQKLDKNYGVNPTVADQYIIREYANDPYFRTLNLTVSPFNDATTSFYHYSLGGYHGAKLKIYQELIEHQLTNEIDIFRNALNNQQFSPNLFLQTPAMRMLNMRYAIINPNSQPVENTHRLGNAWAVKNIKSVESANDELFGLKNLDPAETAIMRKEYADKAGSLPAKAGNADIKLSSYDPEILEYSYQSATENLVVFSEIWYPEHWKVTIDGEPAELLRANYVLRALKVPAGKHTIKMEFTAVEDYKGIESVSLVSSILILLLLPFSIYYQNKIS</sequence>
<feature type="transmembrane region" description="Helical" evidence="1">
    <location>
        <begin position="121"/>
        <end position="139"/>
    </location>
</feature>
<feature type="transmembrane region" description="Helical" evidence="1">
    <location>
        <begin position="443"/>
        <end position="461"/>
    </location>
</feature>
<feature type="transmembrane region" description="Helical" evidence="1">
    <location>
        <begin position="192"/>
        <end position="212"/>
    </location>
</feature>